<dbReference type="Gene3D" id="1.10.238.10">
    <property type="entry name" value="EF-hand"/>
    <property type="match status" value="1"/>
</dbReference>
<comment type="caution">
    <text evidence="4">The sequence shown here is derived from an EMBL/GenBank/DDBJ whole genome shotgun (WGS) entry which is preliminary data.</text>
</comment>
<feature type="domain" description="EF-hand" evidence="3">
    <location>
        <begin position="129"/>
        <end position="164"/>
    </location>
</feature>
<dbReference type="InterPro" id="IPR039647">
    <property type="entry name" value="EF_hand_pair_protein_CML-like"/>
</dbReference>
<dbReference type="PROSITE" id="PS00018">
    <property type="entry name" value="EF_HAND_1"/>
    <property type="match status" value="2"/>
</dbReference>
<dbReference type="Pfam" id="PF00036">
    <property type="entry name" value="EF-hand_1"/>
    <property type="match status" value="1"/>
</dbReference>
<dbReference type="SUPFAM" id="SSF47473">
    <property type="entry name" value="EF-hand"/>
    <property type="match status" value="1"/>
</dbReference>
<proteinExistence type="predicted"/>
<protein>
    <submittedName>
        <fullName evidence="4">Ca2+-binding EF-hand superfamily protein</fullName>
    </submittedName>
</protein>
<dbReference type="InterPro" id="IPR018247">
    <property type="entry name" value="EF_Hand_1_Ca_BS"/>
</dbReference>
<organism evidence="4 5">
    <name type="scientific">Saccharothrix saharensis</name>
    <dbReference type="NCBI Taxonomy" id="571190"/>
    <lineage>
        <taxon>Bacteria</taxon>
        <taxon>Bacillati</taxon>
        <taxon>Actinomycetota</taxon>
        <taxon>Actinomycetes</taxon>
        <taxon>Pseudonocardiales</taxon>
        <taxon>Pseudonocardiaceae</taxon>
        <taxon>Saccharothrix</taxon>
    </lineage>
</organism>
<evidence type="ECO:0000256" key="2">
    <source>
        <dbReference type="ARBA" id="ARBA00022737"/>
    </source>
</evidence>
<dbReference type="EMBL" id="VFPP01000001">
    <property type="protein sequence ID" value="TQM79336.1"/>
    <property type="molecule type" value="Genomic_DNA"/>
</dbReference>
<accession>A0A543J942</accession>
<dbReference type="InterPro" id="IPR002048">
    <property type="entry name" value="EF_hand_dom"/>
</dbReference>
<evidence type="ECO:0000313" key="4">
    <source>
        <dbReference type="EMBL" id="TQM79336.1"/>
    </source>
</evidence>
<feature type="domain" description="EF-hand" evidence="3">
    <location>
        <begin position="4"/>
        <end position="39"/>
    </location>
</feature>
<dbReference type="AlphaFoldDB" id="A0A543J942"/>
<dbReference type="Proteomes" id="UP000316628">
    <property type="component" value="Unassembled WGS sequence"/>
</dbReference>
<keyword evidence="5" id="KW-1185">Reference proteome</keyword>
<gene>
    <name evidence="4" type="ORF">FHX81_1639</name>
</gene>
<dbReference type="RefSeq" id="WP_211363423.1">
    <property type="nucleotide sequence ID" value="NZ_VFPP01000001.1"/>
</dbReference>
<dbReference type="SMART" id="SM00054">
    <property type="entry name" value="EFh"/>
    <property type="match status" value="4"/>
</dbReference>
<evidence type="ECO:0000313" key="5">
    <source>
        <dbReference type="Proteomes" id="UP000316628"/>
    </source>
</evidence>
<keyword evidence="1" id="KW-0479">Metal-binding</keyword>
<evidence type="ECO:0000256" key="1">
    <source>
        <dbReference type="ARBA" id="ARBA00022723"/>
    </source>
</evidence>
<feature type="domain" description="EF-hand" evidence="3">
    <location>
        <begin position="53"/>
        <end position="88"/>
    </location>
</feature>
<keyword evidence="2" id="KW-0677">Repeat</keyword>
<evidence type="ECO:0000259" key="3">
    <source>
        <dbReference type="PROSITE" id="PS50222"/>
    </source>
</evidence>
<dbReference type="Pfam" id="PF13499">
    <property type="entry name" value="EF-hand_7"/>
    <property type="match status" value="1"/>
</dbReference>
<dbReference type="PROSITE" id="PS50222">
    <property type="entry name" value="EF_HAND_2"/>
    <property type="match status" value="3"/>
</dbReference>
<dbReference type="PANTHER" id="PTHR10891">
    <property type="entry name" value="EF-HAND CALCIUM-BINDING DOMAIN CONTAINING PROTEIN"/>
    <property type="match status" value="1"/>
</dbReference>
<dbReference type="GO" id="GO:0005509">
    <property type="term" value="F:calcium ion binding"/>
    <property type="evidence" value="ECO:0007669"/>
    <property type="project" value="InterPro"/>
</dbReference>
<reference evidence="4 5" key="1">
    <citation type="submission" date="2019-06" db="EMBL/GenBank/DDBJ databases">
        <title>Sequencing the genomes of 1000 actinobacteria strains.</title>
        <authorList>
            <person name="Klenk H.-P."/>
        </authorList>
    </citation>
    <scope>NUCLEOTIDE SEQUENCE [LARGE SCALE GENOMIC DNA]</scope>
    <source>
        <strain evidence="4 5">DSM 45456</strain>
    </source>
</reference>
<dbReference type="InterPro" id="IPR011992">
    <property type="entry name" value="EF-hand-dom_pair"/>
</dbReference>
<name>A0A543J942_9PSEU</name>
<sequence>MSDAKDRKFTILFDWFDRTGDGYLTSEDLRGMADLFTSLPGGADPGNAEPVRAAFGDWWRLLEAGDTDSDGRITREEFIDLMKSSVTAPGNFEAAVIRIADAFMRVVDTSGDGSLAFDEYVRMYEGLGIDPTHSGDAFRRLDRDGDGKIGKEEFRAAITEFYLSDDENAPGNWLLGPLTQPA</sequence>